<dbReference type="STRING" id="1826909.A5893_13870"/>
<dbReference type="AlphaFoldDB" id="A0A179DC01"/>
<gene>
    <name evidence="1" type="ORF">A5893_13870</name>
</gene>
<evidence type="ECO:0000313" key="1">
    <source>
        <dbReference type="EMBL" id="OAQ38508.1"/>
    </source>
</evidence>
<dbReference type="EMBL" id="LWHJ01000030">
    <property type="protein sequence ID" value="OAQ38508.1"/>
    <property type="molecule type" value="Genomic_DNA"/>
</dbReference>
<evidence type="ECO:0008006" key="3">
    <source>
        <dbReference type="Google" id="ProtNLM"/>
    </source>
</evidence>
<dbReference type="CDD" id="cd05483">
    <property type="entry name" value="retropepsin_like_bacteria"/>
    <property type="match status" value="1"/>
</dbReference>
<dbReference type="Pfam" id="PF13650">
    <property type="entry name" value="Asp_protease_2"/>
    <property type="match status" value="1"/>
</dbReference>
<proteinExistence type="predicted"/>
<dbReference type="Proteomes" id="UP000078459">
    <property type="component" value="Unassembled WGS sequence"/>
</dbReference>
<organism evidence="1 2">
    <name type="scientific">Pedobacter psychrophilus</name>
    <dbReference type="NCBI Taxonomy" id="1826909"/>
    <lineage>
        <taxon>Bacteria</taxon>
        <taxon>Pseudomonadati</taxon>
        <taxon>Bacteroidota</taxon>
        <taxon>Sphingobacteriia</taxon>
        <taxon>Sphingobacteriales</taxon>
        <taxon>Sphingobacteriaceae</taxon>
        <taxon>Pedobacter</taxon>
    </lineage>
</organism>
<protein>
    <recommendedName>
        <fullName evidence="3">Aspartyl protease</fullName>
    </recommendedName>
</protein>
<reference evidence="1 2" key="1">
    <citation type="submission" date="2016-04" db="EMBL/GenBank/DDBJ databases">
        <authorList>
            <person name="Evans L.H."/>
            <person name="Alamgir A."/>
            <person name="Owens N."/>
            <person name="Weber N.D."/>
            <person name="Virtaneva K."/>
            <person name="Barbian K."/>
            <person name="Babar A."/>
            <person name="Rosenke K."/>
        </authorList>
    </citation>
    <scope>NUCLEOTIDE SEQUENCE [LARGE SCALE GENOMIC DNA]</scope>
    <source>
        <strain evidence="1 2">CCM 8644</strain>
    </source>
</reference>
<dbReference type="InterPro" id="IPR021109">
    <property type="entry name" value="Peptidase_aspartic_dom_sf"/>
</dbReference>
<keyword evidence="2" id="KW-1185">Reference proteome</keyword>
<accession>A0A179DC01</accession>
<reference evidence="1 2" key="2">
    <citation type="submission" date="2016-06" db="EMBL/GenBank/DDBJ databases">
        <title>Pedobacter psychrophilus sp. nov., isolated from Antarctic fragmentary rock.</title>
        <authorList>
            <person name="Svec P."/>
        </authorList>
    </citation>
    <scope>NUCLEOTIDE SEQUENCE [LARGE SCALE GENOMIC DNA]</scope>
    <source>
        <strain evidence="1 2">CCM 8644</strain>
    </source>
</reference>
<sequence length="387" mass="43490">MRFILIVFTLIAFQIKLNAQSFNFNQGGFTNTDYFIEIPYTRVKGKIIIEVKMGAEVRKFILDTGAPTAISISLLEKLKLDILSSQDFTDINGRKSVLEVANIKELKLGESVVADIPAVVLDENILTKCFDVDGLIGSNLLRNSIVQFDYKNKVIRISNDINKINISNAKPSDILIDKQSSPIFNIQLGDKAKEMLLFDSGADELYSMSNNNLEKLKKAKAFSVISESLGSNSFGINGLERESKNYRLLIPEFNIMGFTLKNIVSETTSDGNSRIGARLLEYGMLTINYKNSKSYFEPFSQIAINKEEYWDLSPTFMNGKLVVGRIWSQELKKIAVGDQILFINDKDMTSFTECEFLFSSPLADIKKATLKVQDAKGEIQTIEIKKI</sequence>
<name>A0A179DC01_9SPHI</name>
<evidence type="ECO:0000313" key="2">
    <source>
        <dbReference type="Proteomes" id="UP000078459"/>
    </source>
</evidence>
<comment type="caution">
    <text evidence="1">The sequence shown here is derived from an EMBL/GenBank/DDBJ whole genome shotgun (WGS) entry which is preliminary data.</text>
</comment>
<dbReference type="Gene3D" id="2.40.70.10">
    <property type="entry name" value="Acid Proteases"/>
    <property type="match status" value="1"/>
</dbReference>
<dbReference type="InterPro" id="IPR034122">
    <property type="entry name" value="Retropepsin-like_bacterial"/>
</dbReference>